<proteinExistence type="predicted"/>
<sequence>MTQTSLTPISFENAVWEGHLSSESTPQVEVQYLGEQLPDVELIPDDEGWILRIPVPSSAVSEGVQCFLIRDTITGEKLGEFTVIAGSPAADDLRAEVALLRAELDMLKSAFRRSQAS</sequence>
<dbReference type="EMBL" id="RCCT01000003">
    <property type="protein sequence ID" value="RLK07449.1"/>
    <property type="molecule type" value="Genomic_DNA"/>
</dbReference>
<dbReference type="AlphaFoldDB" id="A0A497ZFG1"/>
<name>A0A497ZFG1_9RHOB</name>
<comment type="caution">
    <text evidence="1">The sequence shown here is derived from an EMBL/GenBank/DDBJ whole genome shotgun (WGS) entry which is preliminary data.</text>
</comment>
<evidence type="ECO:0000313" key="1">
    <source>
        <dbReference type="EMBL" id="RLK07449.1"/>
    </source>
</evidence>
<protein>
    <submittedName>
        <fullName evidence="1">Uncharacterized protein</fullName>
    </submittedName>
</protein>
<accession>A0A497ZFG1</accession>
<dbReference type="OrthoDB" id="7772846at2"/>
<keyword evidence="2" id="KW-1185">Reference proteome</keyword>
<evidence type="ECO:0000313" key="2">
    <source>
        <dbReference type="Proteomes" id="UP000271700"/>
    </source>
</evidence>
<dbReference type="Proteomes" id="UP000271700">
    <property type="component" value="Unassembled WGS sequence"/>
</dbReference>
<dbReference type="STRING" id="981384.GCA_000192475_02169"/>
<gene>
    <name evidence="1" type="ORF">CLV75_2573</name>
</gene>
<reference evidence="1 2" key="1">
    <citation type="submission" date="2018-10" db="EMBL/GenBank/DDBJ databases">
        <title>Genomic Encyclopedia of Archaeal and Bacterial Type Strains, Phase II (KMG-II): from individual species to whole genera.</title>
        <authorList>
            <person name="Goeker M."/>
        </authorList>
    </citation>
    <scope>NUCLEOTIDE SEQUENCE [LARGE SCALE GENOMIC DNA]</scope>
    <source>
        <strain evidence="1 2">DSM 29317</strain>
    </source>
</reference>
<organism evidence="1 2">
    <name type="scientific">Ruegeria conchae</name>
    <dbReference type="NCBI Taxonomy" id="981384"/>
    <lineage>
        <taxon>Bacteria</taxon>
        <taxon>Pseudomonadati</taxon>
        <taxon>Pseudomonadota</taxon>
        <taxon>Alphaproteobacteria</taxon>
        <taxon>Rhodobacterales</taxon>
        <taxon>Roseobacteraceae</taxon>
        <taxon>Ruegeria</taxon>
    </lineage>
</organism>